<evidence type="ECO:0000256" key="4">
    <source>
        <dbReference type="ARBA" id="ARBA00023136"/>
    </source>
</evidence>
<evidence type="ECO:0000259" key="6">
    <source>
        <dbReference type="PROSITE" id="PS50850"/>
    </source>
</evidence>
<dbReference type="CDD" id="cd17339">
    <property type="entry name" value="MFS_NIMT_CynX_like"/>
    <property type="match status" value="1"/>
</dbReference>
<evidence type="ECO:0000256" key="3">
    <source>
        <dbReference type="ARBA" id="ARBA00022989"/>
    </source>
</evidence>
<dbReference type="Gene3D" id="1.20.1250.20">
    <property type="entry name" value="MFS general substrate transporter like domains"/>
    <property type="match status" value="2"/>
</dbReference>
<dbReference type="EMBL" id="MSIF01000023">
    <property type="protein sequence ID" value="OLF06208.1"/>
    <property type="molecule type" value="Genomic_DNA"/>
</dbReference>
<sequence length="394" mass="41000">MVVRSAKDQGVGRRVLLIAGFLLIAANLRTALTSVGPVLETLRRDLGLTAGEAGFIGTLPLLTFAAVSPQIPRLARRFGVDQLLWAAMIVLATGILARSLPVPWLLWVGTVLLGAAIATGNVLLPSMIKRDFPDHIGAVTGVYSAVMGIAAAVAAGFAVPLAGVLPGGWRTSLGLWAGFALVALAVWSPQLRRHVRPEPTATRPGALWRSALAWEVSAFQALSACCFYTMLAWFPSIAQSTGASEEYAGWLLFAYQLVGVVMSIVLPPLLTRLPDQRGIAVGGGILAFAGYLGLMVAPGPVLLWALVTGIGAGTMFFLALTFFSLRAADPTSSASLSGMGQSIGYLFAAVGPVAIGALHDVTGGWRAPLAVLVVLAAVHTVVGLRAGRDAHVQV</sequence>
<dbReference type="SUPFAM" id="SSF103473">
    <property type="entry name" value="MFS general substrate transporter"/>
    <property type="match status" value="1"/>
</dbReference>
<keyword evidence="2 5" id="KW-0812">Transmembrane</keyword>
<keyword evidence="3 5" id="KW-1133">Transmembrane helix</keyword>
<comment type="subcellular location">
    <subcellularLocation>
        <location evidence="1">Cell membrane</location>
        <topology evidence="1">Multi-pass membrane protein</topology>
    </subcellularLocation>
</comment>
<evidence type="ECO:0000256" key="5">
    <source>
        <dbReference type="SAM" id="Phobius"/>
    </source>
</evidence>
<protein>
    <recommendedName>
        <fullName evidence="6">Major facilitator superfamily (MFS) profile domain-containing protein</fullName>
    </recommendedName>
</protein>
<feature type="transmembrane region" description="Helical" evidence="5">
    <location>
        <begin position="303"/>
        <end position="323"/>
    </location>
</feature>
<evidence type="ECO:0000256" key="1">
    <source>
        <dbReference type="ARBA" id="ARBA00004651"/>
    </source>
</evidence>
<dbReference type="Pfam" id="PF07690">
    <property type="entry name" value="MFS_1"/>
    <property type="match status" value="1"/>
</dbReference>
<feature type="transmembrane region" description="Helical" evidence="5">
    <location>
        <begin position="212"/>
        <end position="235"/>
    </location>
</feature>
<feature type="domain" description="Major facilitator superfamily (MFS) profile" evidence="6">
    <location>
        <begin position="15"/>
        <end position="391"/>
    </location>
</feature>
<reference evidence="7 8" key="1">
    <citation type="submission" date="2016-12" db="EMBL/GenBank/DDBJ databases">
        <title>The draft genome sequence of Actinophytocola xinjiangensis.</title>
        <authorList>
            <person name="Wang W."/>
            <person name="Yuan L."/>
        </authorList>
    </citation>
    <scope>NUCLEOTIDE SEQUENCE [LARGE SCALE GENOMIC DNA]</scope>
    <source>
        <strain evidence="7 8">CGMCC 4.4663</strain>
    </source>
</reference>
<gene>
    <name evidence="7" type="ORF">BLA60_33300</name>
</gene>
<feature type="transmembrane region" description="Helical" evidence="5">
    <location>
        <begin position="104"/>
        <end position="124"/>
    </location>
</feature>
<feature type="transmembrane region" description="Helical" evidence="5">
    <location>
        <begin position="343"/>
        <end position="359"/>
    </location>
</feature>
<comment type="caution">
    <text evidence="7">The sequence shown here is derived from an EMBL/GenBank/DDBJ whole genome shotgun (WGS) entry which is preliminary data.</text>
</comment>
<dbReference type="AlphaFoldDB" id="A0A7Z0WFM3"/>
<keyword evidence="4 5" id="KW-0472">Membrane</keyword>
<feature type="transmembrane region" description="Helical" evidence="5">
    <location>
        <begin position="278"/>
        <end position="297"/>
    </location>
</feature>
<dbReference type="InterPro" id="IPR036259">
    <property type="entry name" value="MFS_trans_sf"/>
</dbReference>
<feature type="transmembrane region" description="Helical" evidence="5">
    <location>
        <begin position="79"/>
        <end position="98"/>
    </location>
</feature>
<dbReference type="PROSITE" id="PS50850">
    <property type="entry name" value="MFS"/>
    <property type="match status" value="1"/>
</dbReference>
<dbReference type="Proteomes" id="UP000185696">
    <property type="component" value="Unassembled WGS sequence"/>
</dbReference>
<proteinExistence type="predicted"/>
<feature type="transmembrane region" description="Helical" evidence="5">
    <location>
        <begin position="365"/>
        <end position="384"/>
    </location>
</feature>
<accession>A0A7Z0WFM3</accession>
<dbReference type="InterPro" id="IPR052524">
    <property type="entry name" value="MFS_Cyanate_Porter"/>
</dbReference>
<evidence type="ECO:0000256" key="2">
    <source>
        <dbReference type="ARBA" id="ARBA00022692"/>
    </source>
</evidence>
<dbReference type="GO" id="GO:0022857">
    <property type="term" value="F:transmembrane transporter activity"/>
    <property type="evidence" value="ECO:0007669"/>
    <property type="project" value="InterPro"/>
</dbReference>
<organism evidence="7 8">
    <name type="scientific">Actinophytocola xinjiangensis</name>
    <dbReference type="NCBI Taxonomy" id="485602"/>
    <lineage>
        <taxon>Bacteria</taxon>
        <taxon>Bacillati</taxon>
        <taxon>Actinomycetota</taxon>
        <taxon>Actinomycetes</taxon>
        <taxon>Pseudonocardiales</taxon>
        <taxon>Pseudonocardiaceae</taxon>
    </lineage>
</organism>
<evidence type="ECO:0000313" key="8">
    <source>
        <dbReference type="Proteomes" id="UP000185696"/>
    </source>
</evidence>
<dbReference type="InterPro" id="IPR011701">
    <property type="entry name" value="MFS"/>
</dbReference>
<keyword evidence="8" id="KW-1185">Reference proteome</keyword>
<feature type="transmembrane region" description="Helical" evidence="5">
    <location>
        <begin position="47"/>
        <end position="67"/>
    </location>
</feature>
<dbReference type="GO" id="GO:0005886">
    <property type="term" value="C:plasma membrane"/>
    <property type="evidence" value="ECO:0007669"/>
    <property type="project" value="UniProtKB-SubCell"/>
</dbReference>
<dbReference type="OrthoDB" id="5317164at2"/>
<feature type="transmembrane region" description="Helical" evidence="5">
    <location>
        <begin position="247"/>
        <end position="266"/>
    </location>
</feature>
<dbReference type="PANTHER" id="PTHR23523">
    <property type="match status" value="1"/>
</dbReference>
<name>A0A7Z0WFM3_9PSEU</name>
<feature type="transmembrane region" description="Helical" evidence="5">
    <location>
        <begin position="136"/>
        <end position="161"/>
    </location>
</feature>
<evidence type="ECO:0000313" key="7">
    <source>
        <dbReference type="EMBL" id="OLF06208.1"/>
    </source>
</evidence>
<dbReference type="InterPro" id="IPR020846">
    <property type="entry name" value="MFS_dom"/>
</dbReference>
<feature type="transmembrane region" description="Helical" evidence="5">
    <location>
        <begin position="173"/>
        <end position="191"/>
    </location>
</feature>
<dbReference type="PANTHER" id="PTHR23523:SF2">
    <property type="entry name" value="2-NITROIMIDAZOLE TRANSPORTER"/>
    <property type="match status" value="1"/>
</dbReference>